<organism evidence="1 2">
    <name type="scientific">Accipiter nisus</name>
    <name type="common">Eurasian sparrowhawk</name>
    <dbReference type="NCBI Taxonomy" id="211598"/>
    <lineage>
        <taxon>Eukaryota</taxon>
        <taxon>Metazoa</taxon>
        <taxon>Chordata</taxon>
        <taxon>Craniata</taxon>
        <taxon>Vertebrata</taxon>
        <taxon>Euteleostomi</taxon>
        <taxon>Archelosauria</taxon>
        <taxon>Archosauria</taxon>
        <taxon>Dinosauria</taxon>
        <taxon>Saurischia</taxon>
        <taxon>Theropoda</taxon>
        <taxon>Coelurosauria</taxon>
        <taxon>Aves</taxon>
        <taxon>Neognathae</taxon>
        <taxon>Neoaves</taxon>
        <taxon>Telluraves</taxon>
        <taxon>Accipitrimorphae</taxon>
        <taxon>Accipitriformes</taxon>
        <taxon>Accipitridae</taxon>
        <taxon>Accipitrinae</taxon>
        <taxon>Accipiter</taxon>
    </lineage>
</organism>
<reference evidence="1" key="2">
    <citation type="submission" date="2025-09" db="UniProtKB">
        <authorList>
            <consortium name="Ensembl"/>
        </authorList>
    </citation>
    <scope>IDENTIFICATION</scope>
</reference>
<evidence type="ECO:0000313" key="1">
    <source>
        <dbReference type="Ensembl" id="ENSANIP00000026988.1"/>
    </source>
</evidence>
<name>A0A8B9NS79_9AVES</name>
<reference evidence="1" key="1">
    <citation type="submission" date="2025-08" db="UniProtKB">
        <authorList>
            <consortium name="Ensembl"/>
        </authorList>
    </citation>
    <scope>IDENTIFICATION</scope>
</reference>
<evidence type="ECO:0000313" key="2">
    <source>
        <dbReference type="Proteomes" id="UP000694541"/>
    </source>
</evidence>
<dbReference type="AlphaFoldDB" id="A0A8B9NS79"/>
<dbReference type="Proteomes" id="UP000694541">
    <property type="component" value="Unplaced"/>
</dbReference>
<accession>A0A8B9NS79</accession>
<sequence length="56" mass="6113">FIKKGFFYKMGILIALLGIWFSSSLVKGDSKAVTTSLTTKWSSTPLLLETSCGLII</sequence>
<dbReference type="Ensembl" id="ENSANIT00000027882.1">
    <property type="protein sequence ID" value="ENSANIP00000026988.1"/>
    <property type="gene ID" value="ENSANIG00000018074.1"/>
</dbReference>
<proteinExistence type="predicted"/>
<protein>
    <submittedName>
        <fullName evidence="1">Uncharacterized protein</fullName>
    </submittedName>
</protein>
<keyword evidence="2" id="KW-1185">Reference proteome</keyword>